<dbReference type="Gene3D" id="3.90.1510.10">
    <property type="entry name" value="Glycerate kinase, domain 2"/>
    <property type="match status" value="1"/>
</dbReference>
<keyword evidence="2 4" id="KW-0808">Transferase</keyword>
<proteinExistence type="inferred from homology"/>
<dbReference type="GO" id="GO:0008887">
    <property type="term" value="F:glycerate kinase activity"/>
    <property type="evidence" value="ECO:0007669"/>
    <property type="project" value="UniProtKB-UniRule"/>
</dbReference>
<keyword evidence="3 4" id="KW-0418">Kinase</keyword>
<dbReference type="GO" id="GO:0031388">
    <property type="term" value="P:organic acid phosphorylation"/>
    <property type="evidence" value="ECO:0007669"/>
    <property type="project" value="UniProtKB-UniRule"/>
</dbReference>
<dbReference type="InterPro" id="IPR018193">
    <property type="entry name" value="Glyc_kinase_flavodox-like_fold"/>
</dbReference>
<protein>
    <submittedName>
        <fullName evidence="5">Glycerate kinase</fullName>
    </submittedName>
</protein>
<reference evidence="5 6" key="1">
    <citation type="submission" date="2019-01" db="EMBL/GenBank/DDBJ databases">
        <title>Weissella sp. nov., a novel lactic acid bacterium isolated from animal feces.</title>
        <authorList>
            <person name="Wang L.-T."/>
        </authorList>
    </citation>
    <scope>NUCLEOTIDE SEQUENCE [LARGE SCALE GENOMIC DNA]</scope>
    <source>
        <strain evidence="5 6">8H-2</strain>
    </source>
</reference>
<dbReference type="Pfam" id="PF02595">
    <property type="entry name" value="Gly_kinase"/>
    <property type="match status" value="1"/>
</dbReference>
<dbReference type="PANTHER" id="PTHR21599">
    <property type="entry name" value="GLYCERATE KINASE"/>
    <property type="match status" value="1"/>
</dbReference>
<name>A0A6C2CB45_9LACO</name>
<evidence type="ECO:0000313" key="6">
    <source>
        <dbReference type="Proteomes" id="UP000371977"/>
    </source>
</evidence>
<organism evidence="5 6">
    <name type="scientific">Weissella muntiaci</name>
    <dbReference type="NCBI Taxonomy" id="2508881"/>
    <lineage>
        <taxon>Bacteria</taxon>
        <taxon>Bacillati</taxon>
        <taxon>Bacillota</taxon>
        <taxon>Bacilli</taxon>
        <taxon>Lactobacillales</taxon>
        <taxon>Lactobacillaceae</taxon>
        <taxon>Weissella</taxon>
    </lineage>
</organism>
<dbReference type="PANTHER" id="PTHR21599:SF0">
    <property type="entry name" value="GLYCERATE KINASE"/>
    <property type="match status" value="1"/>
</dbReference>
<dbReference type="AlphaFoldDB" id="A0A6C2CB45"/>
<gene>
    <name evidence="5" type="ORF">ESZ50_00980</name>
</gene>
<dbReference type="RefSeq" id="WP_148621731.1">
    <property type="nucleotide sequence ID" value="NZ_SDGZ01000004.1"/>
</dbReference>
<dbReference type="PIRSF" id="PIRSF006078">
    <property type="entry name" value="GlxK"/>
    <property type="match status" value="1"/>
</dbReference>
<comment type="caution">
    <text evidence="5">The sequence shown here is derived from an EMBL/GenBank/DDBJ whole genome shotgun (WGS) entry which is preliminary data.</text>
</comment>
<evidence type="ECO:0000256" key="2">
    <source>
        <dbReference type="ARBA" id="ARBA00022679"/>
    </source>
</evidence>
<dbReference type="InterPro" id="IPR036129">
    <property type="entry name" value="Glycerate_kinase_sf"/>
</dbReference>
<evidence type="ECO:0000256" key="3">
    <source>
        <dbReference type="ARBA" id="ARBA00022777"/>
    </source>
</evidence>
<evidence type="ECO:0000256" key="1">
    <source>
        <dbReference type="ARBA" id="ARBA00006284"/>
    </source>
</evidence>
<sequence length="370" mass="38673">MKFVVAIDSFKGSASSAELNLAVKKGIQEVMPEANVDMVAIADGGEGTISALQASLGGQLVSVTTLDLLGRTIEATYLLAGEIAIIEVANVVGIDKVAPSPSTISTASTIGLAKLMLDAKTRGVSEIILSLGGSGTSDGGLGLLVGLGAEVTNDPQELSTNRLMGFKNIDLSKMASFSGIKISALADVTNVYAGASGFAEFFGRQKGGDDALLAKQNHLSQEVVRIIRDKYKIDLQAIEGTGAAGGIGGAVAILGGQIEPGFQKIAQLIKLDERLNGSELIITGEGRMDFQTANGKVPYGMAKRAESKRLPIIAFCGALGDDLGMMNEVLLAIYSIQREVVPLDQAMDKQYTLANMQSLAANVFKTRFKN</sequence>
<evidence type="ECO:0000313" key="5">
    <source>
        <dbReference type="EMBL" id="TYC50822.1"/>
    </source>
</evidence>
<dbReference type="EMBL" id="SDGZ01000004">
    <property type="protein sequence ID" value="TYC50822.1"/>
    <property type="molecule type" value="Genomic_DNA"/>
</dbReference>
<keyword evidence="6" id="KW-1185">Reference proteome</keyword>
<dbReference type="Proteomes" id="UP000371977">
    <property type="component" value="Unassembled WGS sequence"/>
</dbReference>
<accession>A0A6C2CB45</accession>
<evidence type="ECO:0000256" key="4">
    <source>
        <dbReference type="PIRNR" id="PIRNR006078"/>
    </source>
</evidence>
<dbReference type="InterPro" id="IPR018197">
    <property type="entry name" value="Glycerate_kinase_RE-like"/>
</dbReference>
<dbReference type="InterPro" id="IPR004381">
    <property type="entry name" value="Glycerate_kinase"/>
</dbReference>
<dbReference type="NCBIfam" id="TIGR00045">
    <property type="entry name" value="glycerate kinase"/>
    <property type="match status" value="1"/>
</dbReference>
<comment type="similarity">
    <text evidence="1 4">Belongs to the glycerate kinase type-1 family.</text>
</comment>
<dbReference type="OrthoDB" id="9774290at2"/>
<dbReference type="SUPFAM" id="SSF110738">
    <property type="entry name" value="Glycerate kinase I"/>
    <property type="match status" value="1"/>
</dbReference>
<dbReference type="Gene3D" id="3.40.50.10350">
    <property type="entry name" value="Glycerate kinase, domain 1"/>
    <property type="match status" value="1"/>
</dbReference>